<dbReference type="Proteomes" id="UP000838412">
    <property type="component" value="Chromosome 9"/>
</dbReference>
<name>A0A8K0AIK3_BRALA</name>
<protein>
    <submittedName>
        <fullName evidence="2">Hypp5146 protein</fullName>
    </submittedName>
</protein>
<gene>
    <name evidence="2" type="primary">Hypp5146</name>
    <name evidence="2" type="ORF">BLAG_LOCUS24843</name>
</gene>
<reference evidence="2" key="1">
    <citation type="submission" date="2022-01" db="EMBL/GenBank/DDBJ databases">
        <authorList>
            <person name="Braso-Vives M."/>
        </authorList>
    </citation>
    <scope>NUCLEOTIDE SEQUENCE</scope>
</reference>
<organism evidence="2 3">
    <name type="scientific">Branchiostoma lanceolatum</name>
    <name type="common">Common lancelet</name>
    <name type="synonym">Amphioxus lanceolatum</name>
    <dbReference type="NCBI Taxonomy" id="7740"/>
    <lineage>
        <taxon>Eukaryota</taxon>
        <taxon>Metazoa</taxon>
        <taxon>Chordata</taxon>
        <taxon>Cephalochordata</taxon>
        <taxon>Leptocardii</taxon>
        <taxon>Amphioxiformes</taxon>
        <taxon>Branchiostomatidae</taxon>
        <taxon>Branchiostoma</taxon>
    </lineage>
</organism>
<sequence>MRNSPGLFTPAVVNRCPGERHLSPKLAKHRERACTNLRLTRQAVEVFVRETGVPHTGRTGQQAQPSSVRRGCAQCGSPDPY</sequence>
<evidence type="ECO:0000313" key="3">
    <source>
        <dbReference type="Proteomes" id="UP000838412"/>
    </source>
</evidence>
<feature type="region of interest" description="Disordered" evidence="1">
    <location>
        <begin position="52"/>
        <end position="81"/>
    </location>
</feature>
<keyword evidence="3" id="KW-1185">Reference proteome</keyword>
<evidence type="ECO:0000313" key="2">
    <source>
        <dbReference type="EMBL" id="CAH1273533.1"/>
    </source>
</evidence>
<accession>A0A8K0AIK3</accession>
<evidence type="ECO:0000256" key="1">
    <source>
        <dbReference type="SAM" id="MobiDB-lite"/>
    </source>
</evidence>
<dbReference type="EMBL" id="OV696694">
    <property type="protein sequence ID" value="CAH1273533.1"/>
    <property type="molecule type" value="Genomic_DNA"/>
</dbReference>
<proteinExistence type="predicted"/>
<feature type="compositionally biased region" description="Polar residues" evidence="1">
    <location>
        <begin position="58"/>
        <end position="67"/>
    </location>
</feature>
<dbReference type="AlphaFoldDB" id="A0A8K0AIK3"/>